<dbReference type="SUPFAM" id="SSF57845">
    <property type="entry name" value="B-box zinc-binding domain"/>
    <property type="match status" value="1"/>
</dbReference>
<keyword evidence="3" id="KW-0862">Zinc</keyword>
<dbReference type="AlphaFoldDB" id="C3YX27"/>
<evidence type="ECO:0000256" key="2">
    <source>
        <dbReference type="ARBA" id="ARBA00022771"/>
    </source>
</evidence>
<dbReference type="Pfam" id="PF13445">
    <property type="entry name" value="zf-RING_UBOX"/>
    <property type="match status" value="1"/>
</dbReference>
<sequence length="405" mass="45090">MATGGTSALLSQISDDFLECKVCLEPYRRPKVLSCLHTFCQECLEQLHKRQGDAQHLECPTCRTKTELPGKSGVTALKDNFFVESLADAVKLHKTVKETEGEKMVCGLCESGQEAKSHCVDCREFMCDGCIMVHGRIASLKSHQLVTMDEVRSGENIRAAKPRTQPCKLHADEALKFYCETCKEAVCRDCIMVEHKDHSYTHLAKAVGGIKEELVAVLDKADKRLTELKGKQQEIVSKKSLLKDTVAQVEDSINKAAEQARKRLLDQVNAEQKELLQQVQNIDKKTEKEFCTVEDTVETAIVGLSNATDFGHNVIVHGTDLEIISVKADVQSRLQNLLQVSPDGMRVPKGEPWVRFLDTGAKTDDREPLVGKVTDGTCNNYPCAVKRSLSMPLTYLIPVRVHKPK</sequence>
<dbReference type="InterPro" id="IPR001841">
    <property type="entry name" value="Znf_RING"/>
</dbReference>
<keyword evidence="2 4" id="KW-0863">Zinc-finger</keyword>
<keyword evidence="1" id="KW-0479">Metal-binding</keyword>
<feature type="domain" description="B box-type" evidence="7">
    <location>
        <begin position="101"/>
        <end position="148"/>
    </location>
</feature>
<dbReference type="SUPFAM" id="SSF57850">
    <property type="entry name" value="RING/U-box"/>
    <property type="match status" value="1"/>
</dbReference>
<dbReference type="SMART" id="SM00184">
    <property type="entry name" value="RING"/>
    <property type="match status" value="1"/>
</dbReference>
<dbReference type="InterPro" id="IPR013083">
    <property type="entry name" value="Znf_RING/FYVE/PHD"/>
</dbReference>
<evidence type="ECO:0000256" key="5">
    <source>
        <dbReference type="SAM" id="Coils"/>
    </source>
</evidence>
<evidence type="ECO:0000313" key="8">
    <source>
        <dbReference type="EMBL" id="EEN55045.1"/>
    </source>
</evidence>
<reference evidence="8" key="1">
    <citation type="journal article" date="2008" name="Nature">
        <title>The amphioxus genome and the evolution of the chordate karyotype.</title>
        <authorList>
            <consortium name="US DOE Joint Genome Institute (JGI-PGF)"/>
            <person name="Putnam N.H."/>
            <person name="Butts T."/>
            <person name="Ferrier D.E.K."/>
            <person name="Furlong R.F."/>
            <person name="Hellsten U."/>
            <person name="Kawashima T."/>
            <person name="Robinson-Rechavi M."/>
            <person name="Shoguchi E."/>
            <person name="Terry A."/>
            <person name="Yu J.-K."/>
            <person name="Benito-Gutierrez E.L."/>
            <person name="Dubchak I."/>
            <person name="Garcia-Fernandez J."/>
            <person name="Gibson-Brown J.J."/>
            <person name="Grigoriev I.V."/>
            <person name="Horton A.C."/>
            <person name="de Jong P.J."/>
            <person name="Jurka J."/>
            <person name="Kapitonov V.V."/>
            <person name="Kohara Y."/>
            <person name="Kuroki Y."/>
            <person name="Lindquist E."/>
            <person name="Lucas S."/>
            <person name="Osoegawa K."/>
            <person name="Pennacchio L.A."/>
            <person name="Salamov A.A."/>
            <person name="Satou Y."/>
            <person name="Sauka-Spengler T."/>
            <person name="Schmutz J."/>
            <person name="Shin-I T."/>
            <person name="Toyoda A."/>
            <person name="Bronner-Fraser M."/>
            <person name="Fujiyama A."/>
            <person name="Holland L.Z."/>
            <person name="Holland P.W.H."/>
            <person name="Satoh N."/>
            <person name="Rokhsar D.S."/>
        </authorList>
    </citation>
    <scope>NUCLEOTIDE SEQUENCE [LARGE SCALE GENOMIC DNA]</scope>
    <source>
        <strain evidence="8">S238N-H82</strain>
        <tissue evidence="8">Testes</tissue>
    </source>
</reference>
<proteinExistence type="predicted"/>
<dbReference type="Gene3D" id="3.30.160.60">
    <property type="entry name" value="Classic Zinc Finger"/>
    <property type="match status" value="1"/>
</dbReference>
<dbReference type="InParanoid" id="C3YX27"/>
<dbReference type="Gene3D" id="4.10.830.40">
    <property type="match status" value="1"/>
</dbReference>
<feature type="domain" description="RING-type" evidence="6">
    <location>
        <begin position="20"/>
        <end position="63"/>
    </location>
</feature>
<dbReference type="FunFam" id="3.30.40.10:FF:000362">
    <property type="entry name" value="E3 ubiquitin-protein ligase TRIM56"/>
    <property type="match status" value="1"/>
</dbReference>
<dbReference type="PANTHER" id="PTHR25462">
    <property type="entry name" value="BONUS, ISOFORM C-RELATED"/>
    <property type="match status" value="1"/>
</dbReference>
<dbReference type="InterPro" id="IPR017907">
    <property type="entry name" value="Znf_RING_CS"/>
</dbReference>
<dbReference type="SMART" id="SM00336">
    <property type="entry name" value="BBOX"/>
    <property type="match status" value="2"/>
</dbReference>
<dbReference type="Gene3D" id="3.30.40.10">
    <property type="entry name" value="Zinc/RING finger domain, C3HC4 (zinc finger)"/>
    <property type="match status" value="1"/>
</dbReference>
<protein>
    <submittedName>
        <fullName evidence="8">Uncharacterized protein</fullName>
    </submittedName>
</protein>
<feature type="domain" description="B box-type" evidence="7">
    <location>
        <begin position="162"/>
        <end position="203"/>
    </location>
</feature>
<dbReference type="InterPro" id="IPR047153">
    <property type="entry name" value="TRIM45/56/19-like"/>
</dbReference>
<dbReference type="PROSITE" id="PS50119">
    <property type="entry name" value="ZF_BBOX"/>
    <property type="match status" value="2"/>
</dbReference>
<dbReference type="InterPro" id="IPR027370">
    <property type="entry name" value="Znf-RING_euk"/>
</dbReference>
<dbReference type="Pfam" id="PF00643">
    <property type="entry name" value="zf-B_box"/>
    <property type="match status" value="1"/>
</dbReference>
<evidence type="ECO:0000256" key="4">
    <source>
        <dbReference type="PROSITE-ProRule" id="PRU00024"/>
    </source>
</evidence>
<evidence type="ECO:0000259" key="7">
    <source>
        <dbReference type="PROSITE" id="PS50119"/>
    </source>
</evidence>
<dbReference type="PANTHER" id="PTHR25462:SF229">
    <property type="entry name" value="TRANSCRIPTION INTERMEDIARY FACTOR 1-BETA"/>
    <property type="match status" value="1"/>
</dbReference>
<organism>
    <name type="scientific">Branchiostoma floridae</name>
    <name type="common">Florida lancelet</name>
    <name type="synonym">Amphioxus</name>
    <dbReference type="NCBI Taxonomy" id="7739"/>
    <lineage>
        <taxon>Eukaryota</taxon>
        <taxon>Metazoa</taxon>
        <taxon>Chordata</taxon>
        <taxon>Cephalochordata</taxon>
        <taxon>Leptocardii</taxon>
        <taxon>Amphioxiformes</taxon>
        <taxon>Branchiostomatidae</taxon>
        <taxon>Branchiostoma</taxon>
    </lineage>
</organism>
<gene>
    <name evidence="8" type="ORF">BRAFLDRAFT_104271</name>
</gene>
<keyword evidence="5" id="KW-0175">Coiled coil</keyword>
<dbReference type="PROSITE" id="PS50089">
    <property type="entry name" value="ZF_RING_2"/>
    <property type="match status" value="1"/>
</dbReference>
<feature type="coiled-coil region" evidence="5">
    <location>
        <begin position="211"/>
        <end position="285"/>
    </location>
</feature>
<accession>C3YX27</accession>
<name>C3YX27_BRAFL</name>
<evidence type="ECO:0000256" key="3">
    <source>
        <dbReference type="ARBA" id="ARBA00022833"/>
    </source>
</evidence>
<dbReference type="GO" id="GO:0008270">
    <property type="term" value="F:zinc ion binding"/>
    <property type="evidence" value="ECO:0007669"/>
    <property type="project" value="UniProtKB-KW"/>
</dbReference>
<dbReference type="PROSITE" id="PS00518">
    <property type="entry name" value="ZF_RING_1"/>
    <property type="match status" value="1"/>
</dbReference>
<dbReference type="eggNOG" id="KOG2177">
    <property type="taxonomic scope" value="Eukaryota"/>
</dbReference>
<dbReference type="InterPro" id="IPR000315">
    <property type="entry name" value="Znf_B-box"/>
</dbReference>
<dbReference type="EMBL" id="GG666562">
    <property type="protein sequence ID" value="EEN55045.1"/>
    <property type="molecule type" value="Genomic_DNA"/>
</dbReference>
<evidence type="ECO:0000256" key="1">
    <source>
        <dbReference type="ARBA" id="ARBA00022723"/>
    </source>
</evidence>
<evidence type="ECO:0000259" key="6">
    <source>
        <dbReference type="PROSITE" id="PS50089"/>
    </source>
</evidence>